<keyword evidence="2" id="KW-1185">Reference proteome</keyword>
<dbReference type="Proteomes" id="UP001381693">
    <property type="component" value="Unassembled WGS sequence"/>
</dbReference>
<dbReference type="AlphaFoldDB" id="A0AAN9A8C2"/>
<gene>
    <name evidence="1" type="ORF">SK128_009076</name>
</gene>
<reference evidence="1 2" key="1">
    <citation type="submission" date="2023-11" db="EMBL/GenBank/DDBJ databases">
        <title>Halocaridina rubra genome assembly.</title>
        <authorList>
            <person name="Smith C."/>
        </authorList>
    </citation>
    <scope>NUCLEOTIDE SEQUENCE [LARGE SCALE GENOMIC DNA]</scope>
    <source>
        <strain evidence="1">EP-1</strain>
        <tissue evidence="1">Whole</tissue>
    </source>
</reference>
<evidence type="ECO:0000313" key="2">
    <source>
        <dbReference type="Proteomes" id="UP001381693"/>
    </source>
</evidence>
<organism evidence="1 2">
    <name type="scientific">Halocaridina rubra</name>
    <name type="common">Hawaiian red shrimp</name>
    <dbReference type="NCBI Taxonomy" id="373956"/>
    <lineage>
        <taxon>Eukaryota</taxon>
        <taxon>Metazoa</taxon>
        <taxon>Ecdysozoa</taxon>
        <taxon>Arthropoda</taxon>
        <taxon>Crustacea</taxon>
        <taxon>Multicrustacea</taxon>
        <taxon>Malacostraca</taxon>
        <taxon>Eumalacostraca</taxon>
        <taxon>Eucarida</taxon>
        <taxon>Decapoda</taxon>
        <taxon>Pleocyemata</taxon>
        <taxon>Caridea</taxon>
        <taxon>Atyoidea</taxon>
        <taxon>Atyidae</taxon>
        <taxon>Halocaridina</taxon>
    </lineage>
</organism>
<name>A0AAN9A8C2_HALRR</name>
<protein>
    <submittedName>
        <fullName evidence="1">Uncharacterized protein</fullName>
    </submittedName>
</protein>
<proteinExistence type="predicted"/>
<dbReference type="EMBL" id="JAXCGZ010002008">
    <property type="protein sequence ID" value="KAK7084681.1"/>
    <property type="molecule type" value="Genomic_DNA"/>
</dbReference>
<dbReference type="Gene3D" id="3.40.190.10">
    <property type="entry name" value="Periplasmic binding protein-like II"/>
    <property type="match status" value="1"/>
</dbReference>
<evidence type="ECO:0000313" key="1">
    <source>
        <dbReference type="EMBL" id="KAK7084681.1"/>
    </source>
</evidence>
<sequence>MTTIPLIFITRALANLEELRKPCFMPEVESEAEDKFARIGEYAERHIGKESQDIYDRVRTSPHAFLEWKTNLLFIMKEQFLMTDTCDFSLGREEFYHESVALAVPKDSPFIDLFNFEIKKMQIGGLVQKWKQDFWPKKDKCSTTAYGGSDATRTVSLSDMQGSFFLLFMAGSVYSTGFGTKASQVRERVPQARWSSRLWLKDLEFLPNMISFSSPFSPKHKAPDLPMRTGSNYPPRCLGANDPADMI</sequence>
<comment type="caution">
    <text evidence="1">The sequence shown here is derived from an EMBL/GenBank/DDBJ whole genome shotgun (WGS) entry which is preliminary data.</text>
</comment>
<accession>A0AAN9A8C2</accession>
<dbReference type="SUPFAM" id="SSF53850">
    <property type="entry name" value="Periplasmic binding protein-like II"/>
    <property type="match status" value="1"/>
</dbReference>